<evidence type="ECO:0000313" key="6">
    <source>
        <dbReference type="Proteomes" id="UP000028481"/>
    </source>
</evidence>
<dbReference type="InterPro" id="IPR051012">
    <property type="entry name" value="CellSynth/LPSAsmb/PSIAsmb"/>
</dbReference>
<feature type="coiled-coil region" evidence="4">
    <location>
        <begin position="182"/>
        <end position="226"/>
    </location>
</feature>
<dbReference type="eggNOG" id="COG0457">
    <property type="taxonomic scope" value="Bacteria"/>
</dbReference>
<dbReference type="PANTHER" id="PTHR45586">
    <property type="entry name" value="TPR REPEAT-CONTAINING PROTEIN PA4667"/>
    <property type="match status" value="1"/>
</dbReference>
<dbReference type="OrthoDB" id="9814220at2"/>
<dbReference type="RefSeq" id="WP_038061793.1">
    <property type="nucleotide sequence ID" value="NZ_CP008796.1"/>
</dbReference>
<keyword evidence="4" id="KW-0175">Coiled coil</keyword>
<dbReference type="eggNOG" id="COG4783">
    <property type="taxonomic scope" value="Bacteria"/>
</dbReference>
<dbReference type="Pfam" id="PF13181">
    <property type="entry name" value="TPR_8"/>
    <property type="match status" value="1"/>
</dbReference>
<organism evidence="5 6">
    <name type="scientific">Thermodesulfobacterium commune DSM 2178</name>
    <dbReference type="NCBI Taxonomy" id="289377"/>
    <lineage>
        <taxon>Bacteria</taxon>
        <taxon>Pseudomonadati</taxon>
        <taxon>Thermodesulfobacteriota</taxon>
        <taxon>Thermodesulfobacteria</taxon>
        <taxon>Thermodesulfobacteriales</taxon>
        <taxon>Thermodesulfobacteriaceae</taxon>
        <taxon>Thermodesulfobacterium</taxon>
    </lineage>
</organism>
<keyword evidence="2 3" id="KW-0802">TPR repeat</keyword>
<evidence type="ECO:0000313" key="5">
    <source>
        <dbReference type="EMBL" id="AIH03888.1"/>
    </source>
</evidence>
<gene>
    <name evidence="5" type="ORF">HL41_03315</name>
</gene>
<dbReference type="Proteomes" id="UP000028481">
    <property type="component" value="Chromosome"/>
</dbReference>
<accession>A0A075WU14</accession>
<dbReference type="STRING" id="289377.HL41_03315"/>
<evidence type="ECO:0000256" key="4">
    <source>
        <dbReference type="SAM" id="Coils"/>
    </source>
</evidence>
<protein>
    <submittedName>
        <fullName evidence="5">Uncharacterized protein</fullName>
    </submittedName>
</protein>
<dbReference type="SUPFAM" id="SSF48452">
    <property type="entry name" value="TPR-like"/>
    <property type="match status" value="2"/>
</dbReference>
<dbReference type="InterPro" id="IPR019734">
    <property type="entry name" value="TPR_rpt"/>
</dbReference>
<dbReference type="KEGG" id="tcm:HL41_03315"/>
<keyword evidence="1" id="KW-0677">Repeat</keyword>
<dbReference type="PaxDb" id="289377-HL41_03315"/>
<dbReference type="HOGENOM" id="CLU_007251_3_0_0"/>
<reference evidence="5 6" key="1">
    <citation type="journal article" date="2015" name="Genome Announc.">
        <title>Genome Sequence of a Sulfate-Reducing Thermophilic Bacterium, Thermodesulfobacterium commune DSM 2178T (Phylum Thermodesulfobacteria).</title>
        <authorList>
            <person name="Bhatnagar S."/>
            <person name="Badger J.H."/>
            <person name="Madupu R."/>
            <person name="Khouri H.M."/>
            <person name="O'Connor E.M."/>
            <person name="Robb F.T."/>
            <person name="Ward N.L."/>
            <person name="Eisen J.A."/>
        </authorList>
    </citation>
    <scope>NUCLEOTIDE SEQUENCE [LARGE SCALE GENOMIC DNA]</scope>
    <source>
        <strain evidence="5 6">DSM 2178</strain>
    </source>
</reference>
<keyword evidence="6" id="KW-1185">Reference proteome</keyword>
<sequence length="528" mass="62081">MFNTTPWHFQKIFSLSLIFVLFCLFIPACSFASNHKGLAYYYFLLALRQENPEKTEQYLKKAIKLDKKSLYLQKQLILYYLQNKKFKQAESLAKNLLSEYPDEKELTLILAKIYLFEDRPYKAANLLENLLEKEPKNEEILSLLINIYLEKKDWNSALSHLEKLLKIDPNNYVAWLFKGRVLKELKRLKEAKEAYLNALKNSSDNRMILIELLKFLEENKEDQQLEEILKVLIQKYPTDENLIKLLLGFYVEKGDWQNSEKLLKDIPEGLKDKPEMLFFLGFCLENQKKIDEALEIYKKILPKNEWGLEASKRIVLILRKKDRKQALDYFKTLEEKTKKDKSWYKLLISSAEALDLCEKGVQYGEEAFKLYPDELEIILSLASNYACLENYQKVLDLTLPWLSKMPENPHVLNFVGYSYVELGKNLEEAEKLLLKALQFKPNDPYILDSLGWCYYKMGKIDLAYQYLEKAVNNLSEEEAVILEHLADLLVVKKETSKACNLYKRALNASFHLRDTERIKNKIKTLGCE</sequence>
<dbReference type="PROSITE" id="PS50005">
    <property type="entry name" value="TPR"/>
    <property type="match status" value="1"/>
</dbReference>
<dbReference type="AlphaFoldDB" id="A0A075WU14"/>
<evidence type="ECO:0000256" key="1">
    <source>
        <dbReference type="ARBA" id="ARBA00022737"/>
    </source>
</evidence>
<name>A0A075WU14_9BACT</name>
<dbReference type="Pfam" id="PF14559">
    <property type="entry name" value="TPR_19"/>
    <property type="match status" value="2"/>
</dbReference>
<proteinExistence type="predicted"/>
<dbReference type="InterPro" id="IPR011990">
    <property type="entry name" value="TPR-like_helical_dom_sf"/>
</dbReference>
<dbReference type="EMBL" id="CP008796">
    <property type="protein sequence ID" value="AIH03888.1"/>
    <property type="molecule type" value="Genomic_DNA"/>
</dbReference>
<evidence type="ECO:0000256" key="2">
    <source>
        <dbReference type="ARBA" id="ARBA00022803"/>
    </source>
</evidence>
<dbReference type="SMART" id="SM00028">
    <property type="entry name" value="TPR"/>
    <property type="match status" value="7"/>
</dbReference>
<evidence type="ECO:0000256" key="3">
    <source>
        <dbReference type="PROSITE-ProRule" id="PRU00339"/>
    </source>
</evidence>
<dbReference type="PANTHER" id="PTHR45586:SF1">
    <property type="entry name" value="LIPOPOLYSACCHARIDE ASSEMBLY PROTEIN B"/>
    <property type="match status" value="1"/>
</dbReference>
<dbReference type="Gene3D" id="1.25.40.10">
    <property type="entry name" value="Tetratricopeptide repeat domain"/>
    <property type="match status" value="3"/>
</dbReference>
<feature type="repeat" description="TPR" evidence="3">
    <location>
        <begin position="138"/>
        <end position="171"/>
    </location>
</feature>